<feature type="domain" description="Cytochrome oxidase subunit I profile" evidence="4">
    <location>
        <begin position="13"/>
        <end position="481"/>
    </location>
</feature>
<keyword evidence="1" id="KW-0679">Respiratory chain</keyword>
<dbReference type="AlphaFoldDB" id="A0A1U7NY50"/>
<feature type="transmembrane region" description="Helical" evidence="3">
    <location>
        <begin position="255"/>
        <end position="271"/>
    </location>
</feature>
<dbReference type="GO" id="GO:0020037">
    <property type="term" value="F:heme binding"/>
    <property type="evidence" value="ECO:0007669"/>
    <property type="project" value="InterPro"/>
</dbReference>
<dbReference type="GO" id="GO:0015990">
    <property type="term" value="P:electron transport coupled proton transport"/>
    <property type="evidence" value="ECO:0007669"/>
    <property type="project" value="TreeGrafter"/>
</dbReference>
<feature type="transmembrane region" description="Helical" evidence="3">
    <location>
        <begin position="113"/>
        <end position="135"/>
    </location>
</feature>
<dbReference type="GO" id="GO:0004129">
    <property type="term" value="F:cytochrome-c oxidase activity"/>
    <property type="evidence" value="ECO:0007669"/>
    <property type="project" value="InterPro"/>
</dbReference>
<dbReference type="SUPFAM" id="SSF81442">
    <property type="entry name" value="Cytochrome c oxidase subunit I-like"/>
    <property type="match status" value="1"/>
</dbReference>
<protein>
    <submittedName>
        <fullName evidence="5">Cytochrome c oxidase subunit CcoN</fullName>
    </submittedName>
</protein>
<feature type="transmembrane region" description="Helical" evidence="3">
    <location>
        <begin position="178"/>
        <end position="202"/>
    </location>
</feature>
<feature type="transmembrane region" description="Helical" evidence="3">
    <location>
        <begin position="147"/>
        <end position="166"/>
    </location>
</feature>
<dbReference type="OrthoDB" id="9764568at2"/>
<dbReference type="Gene3D" id="1.20.210.10">
    <property type="entry name" value="Cytochrome c oxidase-like, subunit I domain"/>
    <property type="match status" value="1"/>
</dbReference>
<evidence type="ECO:0000256" key="1">
    <source>
        <dbReference type="ARBA" id="ARBA00022660"/>
    </source>
</evidence>
<evidence type="ECO:0000259" key="4">
    <source>
        <dbReference type="PROSITE" id="PS50855"/>
    </source>
</evidence>
<dbReference type="InterPro" id="IPR036927">
    <property type="entry name" value="Cyt_c_oxase-like_su1_sf"/>
</dbReference>
<feature type="transmembrane region" description="Helical" evidence="3">
    <location>
        <begin position="222"/>
        <end position="243"/>
    </location>
</feature>
<reference evidence="5 6" key="1">
    <citation type="submission" date="2017-01" db="EMBL/GenBank/DDBJ databases">
        <title>Genome Analysis of Deinococcus marmoris KOPRI26562.</title>
        <authorList>
            <person name="Kim J.H."/>
            <person name="Oh H.-M."/>
        </authorList>
    </citation>
    <scope>NUCLEOTIDE SEQUENCE [LARGE SCALE GENOMIC DNA]</scope>
    <source>
        <strain evidence="5 6">KOPRI26562</strain>
    </source>
</reference>
<dbReference type="PROSITE" id="PS50855">
    <property type="entry name" value="COX1"/>
    <property type="match status" value="1"/>
</dbReference>
<sequence length="509" mass="57376">MTQTARLPAAPTTAPRPNWFFPTRPGTAAYRMFLTATVWMLIGMTYGLLMGIYMAHPQIWAYIPLDLQQFLVWSKMRELHVQLVLWYWLSMGSVAGMYFIVPRLCRAPLWSERLAHVSVWLWNIAGITTWVTISLGMSRGREYAETILPVDVLLMGALLCATLNLVNTVRFRRERPMYVSLWYSLSAVIGLPIVIIIGKGLWLNPLNNPYQGIYDNVTNWFFGHNILGMWYTPVGLGLAYFLIPKITGRPIYSHWLSLVGFWTLIFVYPPVGGHHSVTSALPYWLQTEAIMFSIFLFIPVFASVWNLYKSVQPNTQMLAQDPVLAFVVFGLTCYLLTSVQGSIMALRTLNIYEHFSQFTVGHAMLAMGAGFSAIALAAGYYMIPRVTGHPIYSKSLAWWHFALFGLGWVILLLFLQTAGLVQSANWRVGGQDWMDSTVWPTQPLMWPVAGGGLLIIVSHIIFMYNIVRTVYDRSWVDQHAPDSALLPGPSVRDPAPGPQPTFPPATATD</sequence>
<feature type="transmembrane region" description="Helical" evidence="3">
    <location>
        <begin position="83"/>
        <end position="101"/>
    </location>
</feature>
<accession>A0A1U7NY50</accession>
<dbReference type="RefSeq" id="WP_075833057.1">
    <property type="nucleotide sequence ID" value="NZ_MSTI01000085.1"/>
</dbReference>
<keyword evidence="6" id="KW-1185">Reference proteome</keyword>
<name>A0A1U7NY50_9DEIO</name>
<comment type="caution">
    <text evidence="5">The sequence shown here is derived from an EMBL/GenBank/DDBJ whole genome shotgun (WGS) entry which is preliminary data.</text>
</comment>
<dbReference type="GO" id="GO:0022904">
    <property type="term" value="P:respiratory electron transport chain"/>
    <property type="evidence" value="ECO:0007669"/>
    <property type="project" value="TreeGrafter"/>
</dbReference>
<dbReference type="InterPro" id="IPR000883">
    <property type="entry name" value="Cyt_C_Oxase_1"/>
</dbReference>
<dbReference type="PANTHER" id="PTHR10422:SF29">
    <property type="entry name" value="CYTOCHROME C OXIDASE SUBUNIT 1 HOMOLOG, BACTEROID"/>
    <property type="match status" value="1"/>
</dbReference>
<feature type="transmembrane region" description="Helical" evidence="3">
    <location>
        <begin position="395"/>
        <end position="415"/>
    </location>
</feature>
<evidence type="ECO:0000256" key="3">
    <source>
        <dbReference type="SAM" id="Phobius"/>
    </source>
</evidence>
<dbReference type="STRING" id="249408.BOO71_0007660"/>
<keyword evidence="3" id="KW-0472">Membrane</keyword>
<evidence type="ECO:0000256" key="2">
    <source>
        <dbReference type="SAM" id="MobiDB-lite"/>
    </source>
</evidence>
<dbReference type="Pfam" id="PF00115">
    <property type="entry name" value="COX1"/>
    <property type="match status" value="1"/>
</dbReference>
<organism evidence="5 6">
    <name type="scientific">Deinococcus marmoris</name>
    <dbReference type="NCBI Taxonomy" id="249408"/>
    <lineage>
        <taxon>Bacteria</taxon>
        <taxon>Thermotogati</taxon>
        <taxon>Deinococcota</taxon>
        <taxon>Deinococci</taxon>
        <taxon>Deinococcales</taxon>
        <taxon>Deinococcaceae</taxon>
        <taxon>Deinococcus</taxon>
    </lineage>
</organism>
<dbReference type="GO" id="GO:0009060">
    <property type="term" value="P:aerobic respiration"/>
    <property type="evidence" value="ECO:0007669"/>
    <property type="project" value="InterPro"/>
</dbReference>
<evidence type="ECO:0000313" key="6">
    <source>
        <dbReference type="Proteomes" id="UP000186607"/>
    </source>
</evidence>
<gene>
    <name evidence="5" type="ORF">BOO71_0007660</name>
</gene>
<dbReference type="Proteomes" id="UP000186607">
    <property type="component" value="Unassembled WGS sequence"/>
</dbReference>
<dbReference type="EMBL" id="MSTI01000085">
    <property type="protein sequence ID" value="OLV17837.1"/>
    <property type="molecule type" value="Genomic_DNA"/>
</dbReference>
<keyword evidence="3" id="KW-1133">Transmembrane helix</keyword>
<keyword evidence="1" id="KW-0249">Electron transport</keyword>
<feature type="transmembrane region" description="Helical" evidence="3">
    <location>
        <begin position="323"/>
        <end position="343"/>
    </location>
</feature>
<feature type="region of interest" description="Disordered" evidence="2">
    <location>
        <begin position="486"/>
        <end position="509"/>
    </location>
</feature>
<dbReference type="PANTHER" id="PTHR10422">
    <property type="entry name" value="CYTOCHROME C OXIDASE SUBUNIT 1"/>
    <property type="match status" value="1"/>
</dbReference>
<feature type="transmembrane region" description="Helical" evidence="3">
    <location>
        <begin position="444"/>
        <end position="467"/>
    </location>
</feature>
<feature type="transmembrane region" description="Helical" evidence="3">
    <location>
        <begin position="38"/>
        <end position="63"/>
    </location>
</feature>
<feature type="transmembrane region" description="Helical" evidence="3">
    <location>
        <begin position="363"/>
        <end position="383"/>
    </location>
</feature>
<keyword evidence="1" id="KW-0813">Transport</keyword>
<evidence type="ECO:0000313" key="5">
    <source>
        <dbReference type="EMBL" id="OLV17837.1"/>
    </source>
</evidence>
<dbReference type="GO" id="GO:0016020">
    <property type="term" value="C:membrane"/>
    <property type="evidence" value="ECO:0007669"/>
    <property type="project" value="InterPro"/>
</dbReference>
<keyword evidence="3" id="KW-0812">Transmembrane</keyword>
<feature type="transmembrane region" description="Helical" evidence="3">
    <location>
        <begin position="283"/>
        <end position="302"/>
    </location>
</feature>
<dbReference type="InterPro" id="IPR023616">
    <property type="entry name" value="Cyt_c_oxase-like_su1_dom"/>
</dbReference>
<proteinExistence type="predicted"/>